<sequence length="231" mass="25538">MDAFSLVVFDLDDTLYPEVEFVISGFRAVAQYLADLGVIDAESFFFTSISLFITGSRGNIFNLALERLAVGFPPARIGELVRVYREHRPQIRPFAGSPKLLKLLKEKGAVLALISDGPVRTQQNKLRALGLETYFDHLVFTAAHGEDWGKPSPRAFLEVMERSRAPAAACVYVADNPEKDFVGPNRLGWHTIRVRETIGLYGDASPPPGGEPKATVDSFAALWDLLCQEIN</sequence>
<evidence type="ECO:0000256" key="4">
    <source>
        <dbReference type="ARBA" id="ARBA00022842"/>
    </source>
</evidence>
<dbReference type="GO" id="GO:0046872">
    <property type="term" value="F:metal ion binding"/>
    <property type="evidence" value="ECO:0007669"/>
    <property type="project" value="UniProtKB-KW"/>
</dbReference>
<dbReference type="InterPro" id="IPR036412">
    <property type="entry name" value="HAD-like_sf"/>
</dbReference>
<organism evidence="5">
    <name type="scientific">Desulfobacca acetoxidans</name>
    <dbReference type="NCBI Taxonomy" id="60893"/>
    <lineage>
        <taxon>Bacteria</taxon>
        <taxon>Pseudomonadati</taxon>
        <taxon>Thermodesulfobacteriota</taxon>
        <taxon>Desulfobaccia</taxon>
        <taxon>Desulfobaccales</taxon>
        <taxon>Desulfobaccaceae</taxon>
        <taxon>Desulfobacca</taxon>
    </lineage>
</organism>
<dbReference type="PRINTS" id="PR00413">
    <property type="entry name" value="HADHALOGNASE"/>
</dbReference>
<dbReference type="InterPro" id="IPR051400">
    <property type="entry name" value="HAD-like_hydrolase"/>
</dbReference>
<evidence type="ECO:0000313" key="5">
    <source>
        <dbReference type="EMBL" id="HHS29151.1"/>
    </source>
</evidence>
<dbReference type="PANTHER" id="PTHR46470">
    <property type="entry name" value="N-ACYLNEURAMINATE-9-PHOSPHATASE"/>
    <property type="match status" value="1"/>
</dbReference>
<dbReference type="NCBIfam" id="TIGR01549">
    <property type="entry name" value="HAD-SF-IA-v1"/>
    <property type="match status" value="1"/>
</dbReference>
<keyword evidence="4" id="KW-0460">Magnesium</keyword>
<accession>A0A7V6DPH8</accession>
<dbReference type="SUPFAM" id="SSF56784">
    <property type="entry name" value="HAD-like"/>
    <property type="match status" value="1"/>
</dbReference>
<evidence type="ECO:0000256" key="1">
    <source>
        <dbReference type="ARBA" id="ARBA00001946"/>
    </source>
</evidence>
<dbReference type="GO" id="GO:0016791">
    <property type="term" value="F:phosphatase activity"/>
    <property type="evidence" value="ECO:0007669"/>
    <property type="project" value="TreeGrafter"/>
</dbReference>
<dbReference type="InterPro" id="IPR006439">
    <property type="entry name" value="HAD-SF_hydro_IA"/>
</dbReference>
<evidence type="ECO:0000256" key="2">
    <source>
        <dbReference type="ARBA" id="ARBA00022723"/>
    </source>
</evidence>
<dbReference type="PANTHER" id="PTHR46470:SF2">
    <property type="entry name" value="GLYCERALDEHYDE 3-PHOSPHATE PHOSPHATASE"/>
    <property type="match status" value="1"/>
</dbReference>
<name>A0A7V6DPH8_9BACT</name>
<proteinExistence type="predicted"/>
<dbReference type="Pfam" id="PF00702">
    <property type="entry name" value="Hydrolase"/>
    <property type="match status" value="1"/>
</dbReference>
<evidence type="ECO:0000256" key="3">
    <source>
        <dbReference type="ARBA" id="ARBA00022801"/>
    </source>
</evidence>
<dbReference type="AlphaFoldDB" id="A0A7V6DPH8"/>
<keyword evidence="2" id="KW-0479">Metal-binding</keyword>
<dbReference type="InterPro" id="IPR023214">
    <property type="entry name" value="HAD_sf"/>
</dbReference>
<dbReference type="SFLD" id="SFLDS00003">
    <property type="entry name" value="Haloacid_Dehalogenase"/>
    <property type="match status" value="1"/>
</dbReference>
<reference evidence="5" key="1">
    <citation type="journal article" date="2020" name="mSystems">
        <title>Genome- and Community-Level Interaction Insights into Carbon Utilization and Element Cycling Functions of Hydrothermarchaeota in Hydrothermal Sediment.</title>
        <authorList>
            <person name="Zhou Z."/>
            <person name="Liu Y."/>
            <person name="Xu W."/>
            <person name="Pan J."/>
            <person name="Luo Z.H."/>
            <person name="Li M."/>
        </authorList>
    </citation>
    <scope>NUCLEOTIDE SEQUENCE [LARGE SCALE GENOMIC DNA]</scope>
    <source>
        <strain evidence="5">SpSt-767</strain>
    </source>
</reference>
<dbReference type="GO" id="GO:0044281">
    <property type="term" value="P:small molecule metabolic process"/>
    <property type="evidence" value="ECO:0007669"/>
    <property type="project" value="UniProtKB-ARBA"/>
</dbReference>
<protein>
    <submittedName>
        <fullName evidence="5">HAD family hydrolase</fullName>
    </submittedName>
</protein>
<dbReference type="EMBL" id="DTGR01000085">
    <property type="protein sequence ID" value="HHS29151.1"/>
    <property type="molecule type" value="Genomic_DNA"/>
</dbReference>
<dbReference type="SFLD" id="SFLDG01129">
    <property type="entry name" value="C1.5:_HAD__Beta-PGM__Phosphata"/>
    <property type="match status" value="1"/>
</dbReference>
<dbReference type="Gene3D" id="1.10.150.520">
    <property type="match status" value="1"/>
</dbReference>
<keyword evidence="3 5" id="KW-0378">Hydrolase</keyword>
<comment type="caution">
    <text evidence="5">The sequence shown here is derived from an EMBL/GenBank/DDBJ whole genome shotgun (WGS) entry which is preliminary data.</text>
</comment>
<dbReference type="Gene3D" id="3.40.50.1000">
    <property type="entry name" value="HAD superfamily/HAD-like"/>
    <property type="match status" value="1"/>
</dbReference>
<comment type="cofactor">
    <cofactor evidence="1">
        <name>Mg(2+)</name>
        <dbReference type="ChEBI" id="CHEBI:18420"/>
    </cofactor>
</comment>
<gene>
    <name evidence="5" type="ORF">ENV52_05555</name>
</gene>